<sequence length="261" mass="29829">MLKKGGIILDIQKLINDYAQWLKNEITFSKIGEYYEITTPYLDNANDYLQIYVRQDGNDILFSDDSATISNLKATGFQFTPNRKKHLQRILAQFGVNCEGDELTAKAPIQEFAKKKHLFIQAILRVDDMFALSKSKTASLFTDDIQQFFDSRDIFYSDNVQFTGTSGFTHSYDFLFQRTKTQPERLCQAVNNPNKSSVGNILFAWNDTKLVRKNNSQLIVILNDQNNVSRGIEEAFTNYDVKVVPWSQRNASENLALFAAG</sequence>
<dbReference type="Pfam" id="PF08861">
    <property type="entry name" value="DUF1828"/>
    <property type="match status" value="1"/>
</dbReference>
<dbReference type="AlphaFoldDB" id="A0A3E2UC71"/>
<feature type="domain" description="DUF1829" evidence="2">
    <location>
        <begin position="164"/>
        <end position="249"/>
    </location>
</feature>
<accession>A0A3E2UC71</accession>
<evidence type="ECO:0000313" key="3">
    <source>
        <dbReference type="EMBL" id="RGB93814.1"/>
    </source>
</evidence>
<evidence type="ECO:0000259" key="2">
    <source>
        <dbReference type="Pfam" id="PF08862"/>
    </source>
</evidence>
<dbReference type="InterPro" id="IPR014961">
    <property type="entry name" value="DUF1829"/>
</dbReference>
<proteinExistence type="predicted"/>
<dbReference type="InterPro" id="IPR014960">
    <property type="entry name" value="DUF1828"/>
</dbReference>
<name>A0A3E2UC71_9FIRM</name>
<dbReference type="Proteomes" id="UP000260991">
    <property type="component" value="Unassembled WGS sequence"/>
</dbReference>
<comment type="caution">
    <text evidence="3">The sequence shown here is derived from an EMBL/GenBank/DDBJ whole genome shotgun (WGS) entry which is preliminary data.</text>
</comment>
<feature type="domain" description="DUF1828" evidence="1">
    <location>
        <begin position="39"/>
        <end position="126"/>
    </location>
</feature>
<organism evidence="3 4">
    <name type="scientific">Faecalibacterium prausnitzii</name>
    <dbReference type="NCBI Taxonomy" id="853"/>
    <lineage>
        <taxon>Bacteria</taxon>
        <taxon>Bacillati</taxon>
        <taxon>Bacillota</taxon>
        <taxon>Clostridia</taxon>
        <taxon>Eubacteriales</taxon>
        <taxon>Oscillospiraceae</taxon>
        <taxon>Faecalibacterium</taxon>
    </lineage>
</organism>
<reference evidence="3 4" key="1">
    <citation type="submission" date="2018-08" db="EMBL/GenBank/DDBJ databases">
        <title>A genome reference for cultivated species of the human gut microbiota.</title>
        <authorList>
            <person name="Zou Y."/>
            <person name="Xue W."/>
            <person name="Luo G."/>
        </authorList>
    </citation>
    <scope>NUCLEOTIDE SEQUENCE [LARGE SCALE GENOMIC DNA]</scope>
    <source>
        <strain evidence="3 4">AF32-8AC</strain>
    </source>
</reference>
<dbReference type="EMBL" id="QVER01000001">
    <property type="protein sequence ID" value="RGB93814.1"/>
    <property type="molecule type" value="Genomic_DNA"/>
</dbReference>
<evidence type="ECO:0000259" key="1">
    <source>
        <dbReference type="Pfam" id="PF08861"/>
    </source>
</evidence>
<dbReference type="Pfam" id="PF08862">
    <property type="entry name" value="DUF1829"/>
    <property type="match status" value="1"/>
</dbReference>
<evidence type="ECO:0000313" key="4">
    <source>
        <dbReference type="Proteomes" id="UP000260991"/>
    </source>
</evidence>
<protein>
    <submittedName>
        <fullName evidence="3">DUF1829 domain-containing protein</fullName>
    </submittedName>
</protein>
<gene>
    <name evidence="3" type="ORF">DWZ46_01050</name>
</gene>